<protein>
    <submittedName>
        <fullName evidence="2">Uncharacterized protein</fullName>
    </submittedName>
</protein>
<proteinExistence type="predicted"/>
<name>A0ABU1NNZ7_9BACL</name>
<feature type="transmembrane region" description="Helical" evidence="1">
    <location>
        <begin position="7"/>
        <end position="25"/>
    </location>
</feature>
<comment type="caution">
    <text evidence="2">The sequence shown here is derived from an EMBL/GenBank/DDBJ whole genome shotgun (WGS) entry which is preliminary data.</text>
</comment>
<keyword evidence="1" id="KW-0812">Transmembrane</keyword>
<sequence length="267" mass="29911">MVHMEHRYYPMIIIGATFAGLGAAYTNKEALVIERTALVGHEFINSYHLGEGWQQTPVTAEGEKLKKELLDRGILSEEGSVHIPAIAPVLYNKIAEDAISIMLHTDVTEIRRLAEGFEVTVYNASGFSRFTTDRIMDTRSESALPGSVVSKSLNAMLSCREEGLEVPLFTMENVRFATGKLQGEWIVKVTVDVEDDWIAARHKLHHMWANRPDVWEKWTISAIAGCFELQINQEPTAIEPNWWSHPSGAFRNPLEAFEAGLAFGRGN</sequence>
<keyword evidence="3" id="KW-1185">Reference proteome</keyword>
<dbReference type="SUPFAM" id="SSF51905">
    <property type="entry name" value="FAD/NAD(P)-binding domain"/>
    <property type="match status" value="1"/>
</dbReference>
<organism evidence="2 3">
    <name type="scientific">Paenibacillus qinlingensis</name>
    <dbReference type="NCBI Taxonomy" id="1837343"/>
    <lineage>
        <taxon>Bacteria</taxon>
        <taxon>Bacillati</taxon>
        <taxon>Bacillota</taxon>
        <taxon>Bacilli</taxon>
        <taxon>Bacillales</taxon>
        <taxon>Paenibacillaceae</taxon>
        <taxon>Paenibacillus</taxon>
    </lineage>
</organism>
<gene>
    <name evidence="2" type="ORF">J2736_000371</name>
</gene>
<dbReference type="RefSeq" id="WP_310222963.1">
    <property type="nucleotide sequence ID" value="NZ_JAVDSB010000001.1"/>
</dbReference>
<dbReference type="InterPro" id="IPR036188">
    <property type="entry name" value="FAD/NAD-bd_sf"/>
</dbReference>
<keyword evidence="1" id="KW-1133">Transmembrane helix</keyword>
<dbReference type="Proteomes" id="UP001267290">
    <property type="component" value="Unassembled WGS sequence"/>
</dbReference>
<keyword evidence="1" id="KW-0472">Membrane</keyword>
<evidence type="ECO:0000313" key="2">
    <source>
        <dbReference type="EMBL" id="MDR6549188.1"/>
    </source>
</evidence>
<evidence type="ECO:0000313" key="3">
    <source>
        <dbReference type="Proteomes" id="UP001267290"/>
    </source>
</evidence>
<accession>A0ABU1NNZ7</accession>
<evidence type="ECO:0000256" key="1">
    <source>
        <dbReference type="SAM" id="Phobius"/>
    </source>
</evidence>
<reference evidence="2 3" key="1">
    <citation type="submission" date="2023-07" db="EMBL/GenBank/DDBJ databases">
        <title>Sorghum-associated microbial communities from plants grown in Nebraska, USA.</title>
        <authorList>
            <person name="Schachtman D."/>
        </authorList>
    </citation>
    <scope>NUCLEOTIDE SEQUENCE [LARGE SCALE GENOMIC DNA]</scope>
    <source>
        <strain evidence="2 3">CC258</strain>
    </source>
</reference>
<dbReference type="EMBL" id="JAVDSB010000001">
    <property type="protein sequence ID" value="MDR6549188.1"/>
    <property type="molecule type" value="Genomic_DNA"/>
</dbReference>